<dbReference type="EMBL" id="BMMK01000016">
    <property type="protein sequence ID" value="GGM62325.1"/>
    <property type="molecule type" value="Genomic_DNA"/>
</dbReference>
<dbReference type="PANTHER" id="PTHR43712">
    <property type="entry name" value="PUTATIVE (AFU_ORTHOLOGUE AFUA_4G14580)-RELATED"/>
    <property type="match status" value="1"/>
</dbReference>
<dbReference type="InterPro" id="IPR016461">
    <property type="entry name" value="COMT-like"/>
</dbReference>
<dbReference type="Pfam" id="PF08100">
    <property type="entry name" value="Dimerisation"/>
    <property type="match status" value="1"/>
</dbReference>
<dbReference type="GO" id="GO:0046983">
    <property type="term" value="F:protein dimerization activity"/>
    <property type="evidence" value="ECO:0007669"/>
    <property type="project" value="InterPro"/>
</dbReference>
<evidence type="ECO:0000313" key="7">
    <source>
        <dbReference type="EMBL" id="GGM62325.1"/>
    </source>
</evidence>
<name>A0A8J3C9W1_9PSEU</name>
<keyword evidence="8" id="KW-1185">Reference proteome</keyword>
<evidence type="ECO:0000259" key="6">
    <source>
        <dbReference type="Pfam" id="PF08100"/>
    </source>
</evidence>
<feature type="active site" description="Proton acceptor" evidence="4">
    <location>
        <position position="248"/>
    </location>
</feature>
<dbReference type="PANTHER" id="PTHR43712:SF2">
    <property type="entry name" value="O-METHYLTRANSFERASE CICE"/>
    <property type="match status" value="1"/>
</dbReference>
<reference evidence="7" key="1">
    <citation type="journal article" date="2014" name="Int. J. Syst. Evol. Microbiol.">
        <title>Complete genome sequence of Corynebacterium casei LMG S-19264T (=DSM 44701T), isolated from a smear-ripened cheese.</title>
        <authorList>
            <consortium name="US DOE Joint Genome Institute (JGI-PGF)"/>
            <person name="Walter F."/>
            <person name="Albersmeier A."/>
            <person name="Kalinowski J."/>
            <person name="Ruckert C."/>
        </authorList>
    </citation>
    <scope>NUCLEOTIDE SEQUENCE</scope>
    <source>
        <strain evidence="7">CGMCC 4.5737</strain>
    </source>
</reference>
<keyword evidence="2" id="KW-0808">Transferase</keyword>
<dbReference type="AlphaFoldDB" id="A0A8J3C9W1"/>
<dbReference type="InterPro" id="IPR012967">
    <property type="entry name" value="COMT_dimerisation"/>
</dbReference>
<evidence type="ECO:0000313" key="8">
    <source>
        <dbReference type="Proteomes" id="UP000637578"/>
    </source>
</evidence>
<comment type="caution">
    <text evidence="7">The sequence shown here is derived from an EMBL/GenBank/DDBJ whole genome shotgun (WGS) entry which is preliminary data.</text>
</comment>
<dbReference type="Proteomes" id="UP000637578">
    <property type="component" value="Unassembled WGS sequence"/>
</dbReference>
<evidence type="ECO:0000256" key="3">
    <source>
        <dbReference type="ARBA" id="ARBA00022691"/>
    </source>
</evidence>
<dbReference type="Gene3D" id="1.10.10.10">
    <property type="entry name" value="Winged helix-like DNA-binding domain superfamily/Winged helix DNA-binding domain"/>
    <property type="match status" value="1"/>
</dbReference>
<dbReference type="PIRSF" id="PIRSF005739">
    <property type="entry name" value="O-mtase"/>
    <property type="match status" value="1"/>
</dbReference>
<keyword evidence="1 7" id="KW-0489">Methyltransferase</keyword>
<organism evidence="7 8">
    <name type="scientific">Longimycelium tulufanense</name>
    <dbReference type="NCBI Taxonomy" id="907463"/>
    <lineage>
        <taxon>Bacteria</taxon>
        <taxon>Bacillati</taxon>
        <taxon>Actinomycetota</taxon>
        <taxon>Actinomycetes</taxon>
        <taxon>Pseudonocardiales</taxon>
        <taxon>Pseudonocardiaceae</taxon>
        <taxon>Longimycelium</taxon>
    </lineage>
</organism>
<keyword evidence="3" id="KW-0949">S-adenosyl-L-methionine</keyword>
<dbReference type="GO" id="GO:0032259">
    <property type="term" value="P:methylation"/>
    <property type="evidence" value="ECO:0007669"/>
    <property type="project" value="UniProtKB-KW"/>
</dbReference>
<dbReference type="Gene3D" id="3.40.50.150">
    <property type="entry name" value="Vaccinia Virus protein VP39"/>
    <property type="match status" value="1"/>
</dbReference>
<feature type="domain" description="O-methyltransferase C-terminal" evidence="5">
    <location>
        <begin position="112"/>
        <end position="322"/>
    </location>
</feature>
<dbReference type="InterPro" id="IPR001077">
    <property type="entry name" value="COMT_C"/>
</dbReference>
<dbReference type="Pfam" id="PF00891">
    <property type="entry name" value="Methyltransf_2"/>
    <property type="match status" value="1"/>
</dbReference>
<dbReference type="GO" id="GO:0008171">
    <property type="term" value="F:O-methyltransferase activity"/>
    <property type="evidence" value="ECO:0007669"/>
    <property type="project" value="InterPro"/>
</dbReference>
<dbReference type="InterPro" id="IPR029063">
    <property type="entry name" value="SAM-dependent_MTases_sf"/>
</dbReference>
<dbReference type="RefSeq" id="WP_189059186.1">
    <property type="nucleotide sequence ID" value="NZ_BMMK01000016.1"/>
</dbReference>
<gene>
    <name evidence="7" type="ORF">GCM10012275_36320</name>
</gene>
<sequence>MAENGSIQDPKAVVSIIYGFALSRITATFVRLGIPDQLADAEKSADGLAAATGCHPDALRRLLRVGVVIGLLSLENGRFRLTPLGQTLRTDAPSAAGHLAAMYSSPPVQAAWAALEQSVRTGRTAFEIANGVPLFEWLERDPELARHFHAAMAAVTRNQLPGLCERYDFSGLRRVVDVGGGDGTLLAAILTENAGLRGTVFDTDKAVETAPEVLARAGVAGRCDIVTGDFFLEVPAGADAYLLKNILHDWDDESCRTILRNCRRVMGNEAKILAVTSLLSGEEEASDSMQTEFAAYLDIEMLVMTGGRERTLCQYEQLFADADLRLGDVTELPGAPGGFVVEALPA</sequence>
<dbReference type="SUPFAM" id="SSF46785">
    <property type="entry name" value="Winged helix' DNA-binding domain"/>
    <property type="match status" value="1"/>
</dbReference>
<evidence type="ECO:0000256" key="2">
    <source>
        <dbReference type="ARBA" id="ARBA00022679"/>
    </source>
</evidence>
<evidence type="ECO:0000256" key="4">
    <source>
        <dbReference type="PIRSR" id="PIRSR005739-1"/>
    </source>
</evidence>
<protein>
    <submittedName>
        <fullName evidence="7">Methyltransferase</fullName>
    </submittedName>
</protein>
<feature type="domain" description="O-methyltransferase dimerisation" evidence="6">
    <location>
        <begin position="16"/>
        <end position="89"/>
    </location>
</feature>
<evidence type="ECO:0000256" key="1">
    <source>
        <dbReference type="ARBA" id="ARBA00022603"/>
    </source>
</evidence>
<proteinExistence type="predicted"/>
<dbReference type="InterPro" id="IPR036390">
    <property type="entry name" value="WH_DNA-bd_sf"/>
</dbReference>
<dbReference type="CDD" id="cd02440">
    <property type="entry name" value="AdoMet_MTases"/>
    <property type="match status" value="1"/>
</dbReference>
<reference evidence="7" key="2">
    <citation type="submission" date="2020-09" db="EMBL/GenBank/DDBJ databases">
        <authorList>
            <person name="Sun Q."/>
            <person name="Zhou Y."/>
        </authorList>
    </citation>
    <scope>NUCLEOTIDE SEQUENCE</scope>
    <source>
        <strain evidence="7">CGMCC 4.5737</strain>
    </source>
</reference>
<dbReference type="SUPFAM" id="SSF53335">
    <property type="entry name" value="S-adenosyl-L-methionine-dependent methyltransferases"/>
    <property type="match status" value="1"/>
</dbReference>
<dbReference type="PROSITE" id="PS51683">
    <property type="entry name" value="SAM_OMT_II"/>
    <property type="match status" value="1"/>
</dbReference>
<accession>A0A8J3C9W1</accession>
<evidence type="ECO:0000259" key="5">
    <source>
        <dbReference type="Pfam" id="PF00891"/>
    </source>
</evidence>
<dbReference type="Gene3D" id="1.10.287.1350">
    <property type="match status" value="1"/>
</dbReference>
<dbReference type="InterPro" id="IPR036388">
    <property type="entry name" value="WH-like_DNA-bd_sf"/>
</dbReference>